<keyword evidence="12" id="KW-1185">Reference proteome</keyword>
<evidence type="ECO:0000256" key="4">
    <source>
        <dbReference type="ARBA" id="ARBA00022692"/>
    </source>
</evidence>
<feature type="domain" description="Anoctamin transmembrane" evidence="9">
    <location>
        <begin position="442"/>
        <end position="668"/>
    </location>
</feature>
<name>A0A158QA47_ENTVE</name>
<evidence type="ECO:0000256" key="8">
    <source>
        <dbReference type="RuleBase" id="RU280814"/>
    </source>
</evidence>
<dbReference type="GO" id="GO:0005254">
    <property type="term" value="F:chloride channel activity"/>
    <property type="evidence" value="ECO:0007669"/>
    <property type="project" value="TreeGrafter"/>
</dbReference>
<accession>A0A158QA47</accession>
<dbReference type="AlphaFoldDB" id="A0A158QA47"/>
<dbReference type="OrthoDB" id="296386at2759"/>
<feature type="domain" description="Anoctamin dimerisation" evidence="10">
    <location>
        <begin position="41"/>
        <end position="242"/>
    </location>
</feature>
<proteinExistence type="inferred from homology"/>
<reference evidence="13" key="1">
    <citation type="submission" date="2016-04" db="UniProtKB">
        <authorList>
            <consortium name="WormBaseParasite"/>
        </authorList>
    </citation>
    <scope>IDENTIFICATION</scope>
</reference>
<gene>
    <name evidence="11" type="ORF">EVEC_LOCUS3806</name>
</gene>
<comment type="subcellular location">
    <subcellularLocation>
        <location evidence="1">Cell membrane</location>
        <topology evidence="1">Multi-pass membrane protein</topology>
    </subcellularLocation>
    <subcellularLocation>
        <location evidence="8">Membrane</location>
        <topology evidence="8">Multi-pass membrane protein</topology>
    </subcellularLocation>
</comment>
<keyword evidence="4 8" id="KW-0812">Transmembrane</keyword>
<protein>
    <recommendedName>
        <fullName evidence="8">Anoctamin</fullName>
    </recommendedName>
</protein>
<dbReference type="Pfam" id="PF16178">
    <property type="entry name" value="Anoct_dimer"/>
    <property type="match status" value="1"/>
</dbReference>
<evidence type="ECO:0000256" key="7">
    <source>
        <dbReference type="ARBA" id="ARBA00023180"/>
    </source>
</evidence>
<evidence type="ECO:0000256" key="1">
    <source>
        <dbReference type="ARBA" id="ARBA00004651"/>
    </source>
</evidence>
<feature type="transmembrane region" description="Helical" evidence="8">
    <location>
        <begin position="624"/>
        <end position="650"/>
    </location>
</feature>
<evidence type="ECO:0000259" key="9">
    <source>
        <dbReference type="Pfam" id="PF04547"/>
    </source>
</evidence>
<dbReference type="WBParaSite" id="EVEC_0000409801-mRNA-1">
    <property type="protein sequence ID" value="EVEC_0000409801-mRNA-1"/>
    <property type="gene ID" value="EVEC_0000409801"/>
</dbReference>
<keyword evidence="6 8" id="KW-0472">Membrane</keyword>
<dbReference type="GO" id="GO:0046983">
    <property type="term" value="F:protein dimerization activity"/>
    <property type="evidence" value="ECO:0007669"/>
    <property type="project" value="InterPro"/>
</dbReference>
<dbReference type="EMBL" id="UXUI01007687">
    <property type="protein sequence ID" value="VDD88669.1"/>
    <property type="molecule type" value="Genomic_DNA"/>
</dbReference>
<evidence type="ECO:0000256" key="2">
    <source>
        <dbReference type="ARBA" id="ARBA00009671"/>
    </source>
</evidence>
<keyword evidence="3" id="KW-1003">Cell membrane</keyword>
<comment type="caution">
    <text evidence="8">Lacks conserved residue(s) required for the propagation of feature annotation.</text>
</comment>
<comment type="similarity">
    <text evidence="2 8">Belongs to the anoctamin family.</text>
</comment>
<dbReference type="GO" id="GO:0005886">
    <property type="term" value="C:plasma membrane"/>
    <property type="evidence" value="ECO:0007669"/>
    <property type="project" value="UniProtKB-SubCell"/>
</dbReference>
<reference evidence="11 12" key="2">
    <citation type="submission" date="2018-10" db="EMBL/GenBank/DDBJ databases">
        <authorList>
            <consortium name="Pathogen Informatics"/>
        </authorList>
    </citation>
    <scope>NUCLEOTIDE SEQUENCE [LARGE SCALE GENOMIC DNA]</scope>
</reference>
<dbReference type="PANTHER" id="PTHR12308">
    <property type="entry name" value="ANOCTAMIN"/>
    <property type="match status" value="1"/>
</dbReference>
<evidence type="ECO:0000256" key="5">
    <source>
        <dbReference type="ARBA" id="ARBA00022989"/>
    </source>
</evidence>
<evidence type="ECO:0000313" key="11">
    <source>
        <dbReference type="EMBL" id="VDD88669.1"/>
    </source>
</evidence>
<organism evidence="13">
    <name type="scientific">Enterobius vermicularis</name>
    <name type="common">Human pinworm</name>
    <dbReference type="NCBI Taxonomy" id="51028"/>
    <lineage>
        <taxon>Eukaryota</taxon>
        <taxon>Metazoa</taxon>
        <taxon>Ecdysozoa</taxon>
        <taxon>Nematoda</taxon>
        <taxon>Chromadorea</taxon>
        <taxon>Rhabditida</taxon>
        <taxon>Spirurina</taxon>
        <taxon>Oxyuridomorpha</taxon>
        <taxon>Oxyuroidea</taxon>
        <taxon>Oxyuridae</taxon>
        <taxon>Enterobius</taxon>
    </lineage>
</organism>
<keyword evidence="5 8" id="KW-1133">Transmembrane helix</keyword>
<feature type="transmembrane region" description="Helical" evidence="8">
    <location>
        <begin position="261"/>
        <end position="290"/>
    </location>
</feature>
<dbReference type="InterPro" id="IPR049452">
    <property type="entry name" value="Anoctamin_TM"/>
</dbReference>
<dbReference type="PANTHER" id="PTHR12308:SF84">
    <property type="entry name" value="ANOCTAMIN"/>
    <property type="match status" value="1"/>
</dbReference>
<evidence type="ECO:0000256" key="6">
    <source>
        <dbReference type="ARBA" id="ARBA00023136"/>
    </source>
</evidence>
<evidence type="ECO:0000313" key="12">
    <source>
        <dbReference type="Proteomes" id="UP000274131"/>
    </source>
</evidence>
<feature type="transmembrane region" description="Helical" evidence="8">
    <location>
        <begin position="341"/>
        <end position="361"/>
    </location>
</feature>
<keyword evidence="7" id="KW-0325">Glycoprotein</keyword>
<dbReference type="Proteomes" id="UP000274131">
    <property type="component" value="Unassembled WGS sequence"/>
</dbReference>
<evidence type="ECO:0000313" key="13">
    <source>
        <dbReference type="WBParaSite" id="EVEC_0000409801-mRNA-1"/>
    </source>
</evidence>
<sequence length="684" mass="78719">MDTLSPSNQLAMNYGDHVFQFIDETSSSACGETVHEHYTTFKDGVRRVDYVLAYETDESDNEETNASDNEDLAFYGPATEHEPKNARRRRIFEERLKIRGLELEYVDGKARFCLCLLSFLKFCEKTNFVLVHTPFDLLCKRAEKLGVEMPVRTDLRQPRTIVESPFDAFLKKLKWFSFESETEKYLETPRNQYHPFTKDDFECFMGSENPESFFSSADRIYVTHDLLNRTRFGSKDCVGIDIALKKGKDCSRREYFGSKIALYFLLYGYYTKFLIPCAVIGCLSFIYGFATVASDVPSNNICSNTSIGNTLMCPKCDHWCDYTLLKSSCAYSKVAYIFDNYSTLAFAILMSIGATFFVEGWKRYNADAAWKLGLLDTGSHEEGMRLAYLLQSLRSSDFRGRSDRNQSPTVIPLSERLPRVILTFFRGLTLKVPESKSRKFELKRRKRRKAMNASTTKVPQWEWDYALTPVYDQYLFAEYLDIVIQFGFVTLFVTAFPLAPLFALINSLLEIRVDAYNFVVAMRRPLPERAQNLGIWLTIIDKAFVIAFTSDFIPRLVYKYRHPTLEGFVNSTLSVFQVNENLNLPSWSYWGNVTECWFRDYRLPPCSLTSSTGDCDDNYGVTNMWWIVLAFRLGFVIIFAHVILAIKGLVSYIIPDMPSRVFIQMQRQRSFSIGGNSLGTNGVV</sequence>
<dbReference type="Pfam" id="PF04547">
    <property type="entry name" value="Anoctamin"/>
    <property type="match status" value="2"/>
</dbReference>
<feature type="transmembrane region" description="Helical" evidence="8">
    <location>
        <begin position="482"/>
        <end position="505"/>
    </location>
</feature>
<dbReference type="InterPro" id="IPR032394">
    <property type="entry name" value="Anoct_dimer"/>
</dbReference>
<evidence type="ECO:0000259" key="10">
    <source>
        <dbReference type="Pfam" id="PF16178"/>
    </source>
</evidence>
<evidence type="ECO:0000256" key="3">
    <source>
        <dbReference type="ARBA" id="ARBA00022475"/>
    </source>
</evidence>
<feature type="domain" description="Anoctamin transmembrane" evidence="9">
    <location>
        <begin position="253"/>
        <end position="424"/>
    </location>
</feature>
<dbReference type="InterPro" id="IPR007632">
    <property type="entry name" value="Anoctamin"/>
</dbReference>